<keyword evidence="3" id="KW-0808">Transferase</keyword>
<dbReference type="InterPro" id="IPR026590">
    <property type="entry name" value="Ssirtuin_cat_dom"/>
</dbReference>
<feature type="compositionally biased region" description="Low complexity" evidence="8">
    <location>
        <begin position="423"/>
        <end position="439"/>
    </location>
</feature>
<accession>A0AAI8VGU8</accession>
<keyword evidence="5 7" id="KW-0862">Zinc</keyword>
<dbReference type="Proteomes" id="UP001295740">
    <property type="component" value="Unassembled WGS sequence"/>
</dbReference>
<feature type="domain" description="Deacetylase sirtuin-type" evidence="9">
    <location>
        <begin position="16"/>
        <end position="278"/>
    </location>
</feature>
<sequence length="455" mass="49267">MGQETSHVLPPDTPPQTLSERSIRAVAELIKDGRAKRIVVMTGAGISTAAGIPDFRSPKTGLYNNLARLNLPHPEAVFDIDFFKKNPAPFYVLAKELYPGNFHPTISHAFIALLAKRKLLRMLFTQNIDCLERTAGVPPELIVEAHGSFATQRCIECKTEFPDKEMREHVERGDPPSCIKPGCDGLVKPDIVFFGEQLPKDFYDAAAVPAMADLVIVLGTSLTVHPFAGLPRMAMERTPRLLLNMEQVGDLGSRADDVLCLGECDKGVRSLADELGWRDELEAMWTGIVGGQEAQRQRDRPEKEEKHIEYELLDELVRGVEEKLELSEGSTDDADANLGEQAQEGAVRSQSTSEATAADAAEGDTGARAEKSVGSESTRGDHDEVGEVAVSGKTIKNHQGAEETASTKDESTEVNLGVMAGHSPVQTTSTSTGSVGEVNVDGKTQDQGNENKPVL</sequence>
<evidence type="ECO:0000256" key="6">
    <source>
        <dbReference type="ARBA" id="ARBA00023027"/>
    </source>
</evidence>
<proteinExistence type="inferred from homology"/>
<dbReference type="InterPro" id="IPR026591">
    <property type="entry name" value="Sirtuin_cat_small_dom_sf"/>
</dbReference>
<dbReference type="CDD" id="cd01408">
    <property type="entry name" value="SIRT1"/>
    <property type="match status" value="1"/>
</dbReference>
<comment type="cofactor">
    <cofactor evidence="1">
        <name>Zn(2+)</name>
        <dbReference type="ChEBI" id="CHEBI:29105"/>
    </cofactor>
</comment>
<gene>
    <name evidence="10" type="ORF">KHLLAP_LOCUS4869</name>
</gene>
<dbReference type="Gene3D" id="3.30.1600.10">
    <property type="entry name" value="SIR2/SIRT2 'Small Domain"/>
    <property type="match status" value="1"/>
</dbReference>
<feature type="compositionally biased region" description="Low complexity" evidence="8">
    <location>
        <begin position="354"/>
        <end position="364"/>
    </location>
</feature>
<evidence type="ECO:0000256" key="8">
    <source>
        <dbReference type="SAM" id="MobiDB-lite"/>
    </source>
</evidence>
<feature type="compositionally biased region" description="Basic and acidic residues" evidence="8">
    <location>
        <begin position="399"/>
        <end position="411"/>
    </location>
</feature>
<keyword evidence="6" id="KW-0520">NAD</keyword>
<evidence type="ECO:0000313" key="11">
    <source>
        <dbReference type="Proteomes" id="UP001295740"/>
    </source>
</evidence>
<dbReference type="GO" id="GO:0017136">
    <property type="term" value="F:histone deacetylase activity, NAD-dependent"/>
    <property type="evidence" value="ECO:0007669"/>
    <property type="project" value="TreeGrafter"/>
</dbReference>
<evidence type="ECO:0000259" key="9">
    <source>
        <dbReference type="PROSITE" id="PS50305"/>
    </source>
</evidence>
<comment type="similarity">
    <text evidence="2">Belongs to the sirtuin family. Class I subfamily.</text>
</comment>
<organism evidence="10 11">
    <name type="scientific">Anthostomella pinea</name>
    <dbReference type="NCBI Taxonomy" id="933095"/>
    <lineage>
        <taxon>Eukaryota</taxon>
        <taxon>Fungi</taxon>
        <taxon>Dikarya</taxon>
        <taxon>Ascomycota</taxon>
        <taxon>Pezizomycotina</taxon>
        <taxon>Sordariomycetes</taxon>
        <taxon>Xylariomycetidae</taxon>
        <taxon>Xylariales</taxon>
        <taxon>Xylariaceae</taxon>
        <taxon>Anthostomella</taxon>
    </lineage>
</organism>
<evidence type="ECO:0000313" key="10">
    <source>
        <dbReference type="EMBL" id="CAJ2504401.1"/>
    </source>
</evidence>
<reference evidence="10" key="1">
    <citation type="submission" date="2023-10" db="EMBL/GenBank/DDBJ databases">
        <authorList>
            <person name="Hackl T."/>
        </authorList>
    </citation>
    <scope>NUCLEOTIDE SEQUENCE</scope>
</reference>
<comment type="caution">
    <text evidence="10">The sequence shown here is derived from an EMBL/GenBank/DDBJ whole genome shotgun (WGS) entry which is preliminary data.</text>
</comment>
<feature type="binding site" evidence="7">
    <location>
        <position position="157"/>
    </location>
    <ligand>
        <name>Zn(2+)</name>
        <dbReference type="ChEBI" id="CHEBI:29105"/>
    </ligand>
</feature>
<dbReference type="GO" id="GO:0070403">
    <property type="term" value="F:NAD+ binding"/>
    <property type="evidence" value="ECO:0007669"/>
    <property type="project" value="InterPro"/>
</dbReference>
<name>A0AAI8VGU8_9PEZI</name>
<feature type="compositionally biased region" description="Polar residues" evidence="8">
    <location>
        <begin position="445"/>
        <end position="455"/>
    </location>
</feature>
<evidence type="ECO:0000256" key="1">
    <source>
        <dbReference type="ARBA" id="ARBA00001947"/>
    </source>
</evidence>
<keyword evidence="4 7" id="KW-0479">Metal-binding</keyword>
<dbReference type="InterPro" id="IPR003000">
    <property type="entry name" value="Sirtuin"/>
</dbReference>
<dbReference type="InterPro" id="IPR050134">
    <property type="entry name" value="NAD-dep_sirtuin_deacylases"/>
</dbReference>
<feature type="region of interest" description="Disordered" evidence="8">
    <location>
        <begin position="341"/>
        <end position="455"/>
    </location>
</feature>
<protein>
    <submittedName>
        <fullName evidence="10">Uu.00g117950.m01.CDS01</fullName>
    </submittedName>
</protein>
<evidence type="ECO:0000256" key="7">
    <source>
        <dbReference type="PROSITE-ProRule" id="PRU00236"/>
    </source>
</evidence>
<dbReference type="PANTHER" id="PTHR11085:SF6">
    <property type="entry name" value="NAD-DEPENDENT PROTEIN DEACETYLASE SIRTUIN-2"/>
    <property type="match status" value="1"/>
</dbReference>
<dbReference type="InterPro" id="IPR029035">
    <property type="entry name" value="DHS-like_NAD/FAD-binding_dom"/>
</dbReference>
<dbReference type="GO" id="GO:0005634">
    <property type="term" value="C:nucleus"/>
    <property type="evidence" value="ECO:0007669"/>
    <property type="project" value="TreeGrafter"/>
</dbReference>
<evidence type="ECO:0000256" key="5">
    <source>
        <dbReference type="ARBA" id="ARBA00022833"/>
    </source>
</evidence>
<dbReference type="GO" id="GO:0046872">
    <property type="term" value="F:metal ion binding"/>
    <property type="evidence" value="ECO:0007669"/>
    <property type="project" value="UniProtKB-KW"/>
</dbReference>
<dbReference type="EMBL" id="CAUWAG010000006">
    <property type="protein sequence ID" value="CAJ2504401.1"/>
    <property type="molecule type" value="Genomic_DNA"/>
</dbReference>
<dbReference type="Pfam" id="PF02146">
    <property type="entry name" value="SIR2"/>
    <property type="match status" value="1"/>
</dbReference>
<feature type="binding site" evidence="7">
    <location>
        <position position="178"/>
    </location>
    <ligand>
        <name>Zn(2+)</name>
        <dbReference type="ChEBI" id="CHEBI:29105"/>
    </ligand>
</feature>
<dbReference type="AlphaFoldDB" id="A0AAI8VGU8"/>
<keyword evidence="11" id="KW-1185">Reference proteome</keyword>
<feature type="compositionally biased region" description="Basic and acidic residues" evidence="8">
    <location>
        <begin position="365"/>
        <end position="385"/>
    </location>
</feature>
<dbReference type="SUPFAM" id="SSF52467">
    <property type="entry name" value="DHS-like NAD/FAD-binding domain"/>
    <property type="match status" value="1"/>
</dbReference>
<evidence type="ECO:0000256" key="3">
    <source>
        <dbReference type="ARBA" id="ARBA00022679"/>
    </source>
</evidence>
<feature type="active site" description="Proton acceptor" evidence="7">
    <location>
        <position position="146"/>
    </location>
</feature>
<feature type="binding site" evidence="7">
    <location>
        <position position="154"/>
    </location>
    <ligand>
        <name>Zn(2+)</name>
        <dbReference type="ChEBI" id="CHEBI:29105"/>
    </ligand>
</feature>
<dbReference type="PROSITE" id="PS50305">
    <property type="entry name" value="SIRTUIN"/>
    <property type="match status" value="1"/>
</dbReference>
<dbReference type="Gene3D" id="3.40.50.1220">
    <property type="entry name" value="TPP-binding domain"/>
    <property type="match status" value="1"/>
</dbReference>
<evidence type="ECO:0000256" key="2">
    <source>
        <dbReference type="ARBA" id="ARBA00006924"/>
    </source>
</evidence>
<feature type="binding site" evidence="7">
    <location>
        <position position="183"/>
    </location>
    <ligand>
        <name>Zn(2+)</name>
        <dbReference type="ChEBI" id="CHEBI:29105"/>
    </ligand>
</feature>
<dbReference type="PANTHER" id="PTHR11085">
    <property type="entry name" value="NAD-DEPENDENT PROTEIN DEACYLASE SIRTUIN-5, MITOCHONDRIAL-RELATED"/>
    <property type="match status" value="1"/>
</dbReference>
<evidence type="ECO:0000256" key="4">
    <source>
        <dbReference type="ARBA" id="ARBA00022723"/>
    </source>
</evidence>